<dbReference type="KEGG" id="fcy:FRACYDRAFT_238253"/>
<comment type="subcellular location">
    <subcellularLocation>
        <location evidence="1">Membrane</location>
        <topology evidence="1">Multi-pass membrane protein</topology>
    </subcellularLocation>
</comment>
<feature type="transmembrane region" description="Helical" evidence="6">
    <location>
        <begin position="363"/>
        <end position="382"/>
    </location>
</feature>
<dbReference type="GO" id="GO:0016020">
    <property type="term" value="C:membrane"/>
    <property type="evidence" value="ECO:0007669"/>
    <property type="project" value="UniProtKB-SubCell"/>
</dbReference>
<feature type="transmembrane region" description="Helical" evidence="6">
    <location>
        <begin position="513"/>
        <end position="534"/>
    </location>
</feature>
<reference evidence="8 9" key="1">
    <citation type="submission" date="2016-09" db="EMBL/GenBank/DDBJ databases">
        <title>Extensive genetic diversity and differential bi-allelic expression allows diatom success in the polar Southern Ocean.</title>
        <authorList>
            <consortium name="DOE Joint Genome Institute"/>
            <person name="Mock T."/>
            <person name="Otillar R.P."/>
            <person name="Strauss J."/>
            <person name="Dupont C."/>
            <person name="Frickenhaus S."/>
            <person name="Maumus F."/>
            <person name="Mcmullan M."/>
            <person name="Sanges R."/>
            <person name="Schmutz J."/>
            <person name="Toseland A."/>
            <person name="Valas R."/>
            <person name="Veluchamy A."/>
            <person name="Ward B.J."/>
            <person name="Allen A."/>
            <person name="Barry K."/>
            <person name="Falciatore A."/>
            <person name="Ferrante M."/>
            <person name="Fortunato A.E."/>
            <person name="Gloeckner G."/>
            <person name="Gruber A."/>
            <person name="Hipkin R."/>
            <person name="Janech M."/>
            <person name="Kroth P."/>
            <person name="Leese F."/>
            <person name="Lindquist E."/>
            <person name="Lyon B.R."/>
            <person name="Martin J."/>
            <person name="Mayer C."/>
            <person name="Parker M."/>
            <person name="Quesneville H."/>
            <person name="Raymond J."/>
            <person name="Uhlig C."/>
            <person name="Valentin K.U."/>
            <person name="Worden A.Z."/>
            <person name="Armbrust E.V."/>
            <person name="Bowler C."/>
            <person name="Green B."/>
            <person name="Moulton V."/>
            <person name="Van Oosterhout C."/>
            <person name="Grigoriev I."/>
        </authorList>
    </citation>
    <scope>NUCLEOTIDE SEQUENCE [LARGE SCALE GENOMIC DNA]</scope>
    <source>
        <strain evidence="8 9">CCMP1102</strain>
    </source>
</reference>
<dbReference type="SUPFAM" id="SSF103473">
    <property type="entry name" value="MFS general substrate transporter"/>
    <property type="match status" value="1"/>
</dbReference>
<dbReference type="Pfam" id="PF07690">
    <property type="entry name" value="MFS_1"/>
    <property type="match status" value="1"/>
</dbReference>
<dbReference type="Proteomes" id="UP000095751">
    <property type="component" value="Unassembled WGS sequence"/>
</dbReference>
<dbReference type="InterPro" id="IPR011701">
    <property type="entry name" value="MFS"/>
</dbReference>
<proteinExistence type="predicted"/>
<evidence type="ECO:0000256" key="5">
    <source>
        <dbReference type="SAM" id="MobiDB-lite"/>
    </source>
</evidence>
<protein>
    <submittedName>
        <fullName evidence="8">MFS general substrate transporter</fullName>
    </submittedName>
</protein>
<feature type="transmembrane region" description="Helical" evidence="6">
    <location>
        <begin position="309"/>
        <end position="333"/>
    </location>
</feature>
<evidence type="ECO:0000256" key="6">
    <source>
        <dbReference type="SAM" id="Phobius"/>
    </source>
</evidence>
<evidence type="ECO:0000256" key="3">
    <source>
        <dbReference type="ARBA" id="ARBA00022989"/>
    </source>
</evidence>
<organism evidence="8 9">
    <name type="scientific">Fragilariopsis cylindrus CCMP1102</name>
    <dbReference type="NCBI Taxonomy" id="635003"/>
    <lineage>
        <taxon>Eukaryota</taxon>
        <taxon>Sar</taxon>
        <taxon>Stramenopiles</taxon>
        <taxon>Ochrophyta</taxon>
        <taxon>Bacillariophyta</taxon>
        <taxon>Bacillariophyceae</taxon>
        <taxon>Bacillariophycidae</taxon>
        <taxon>Bacillariales</taxon>
        <taxon>Bacillariaceae</taxon>
        <taxon>Fragilariopsis</taxon>
    </lineage>
</organism>
<feature type="compositionally biased region" description="Polar residues" evidence="5">
    <location>
        <begin position="1"/>
        <end position="17"/>
    </location>
</feature>
<evidence type="ECO:0000313" key="9">
    <source>
        <dbReference type="Proteomes" id="UP000095751"/>
    </source>
</evidence>
<feature type="transmembrane region" description="Helical" evidence="6">
    <location>
        <begin position="456"/>
        <end position="475"/>
    </location>
</feature>
<feature type="transmembrane region" description="Helical" evidence="6">
    <location>
        <begin position="189"/>
        <end position="210"/>
    </location>
</feature>
<dbReference type="AlphaFoldDB" id="A0A1E7FI71"/>
<evidence type="ECO:0000313" key="8">
    <source>
        <dbReference type="EMBL" id="OEU17824.1"/>
    </source>
</evidence>
<evidence type="ECO:0000256" key="1">
    <source>
        <dbReference type="ARBA" id="ARBA00004141"/>
    </source>
</evidence>
<evidence type="ECO:0000256" key="4">
    <source>
        <dbReference type="ARBA" id="ARBA00023136"/>
    </source>
</evidence>
<feature type="transmembrane region" description="Helical" evidence="6">
    <location>
        <begin position="487"/>
        <end position="507"/>
    </location>
</feature>
<feature type="transmembrane region" description="Helical" evidence="6">
    <location>
        <begin position="403"/>
        <end position="426"/>
    </location>
</feature>
<dbReference type="PROSITE" id="PS50850">
    <property type="entry name" value="MFS"/>
    <property type="match status" value="1"/>
</dbReference>
<dbReference type="InterPro" id="IPR020846">
    <property type="entry name" value="MFS_dom"/>
</dbReference>
<feature type="transmembrane region" description="Helical" evidence="6">
    <location>
        <begin position="247"/>
        <end position="267"/>
    </location>
</feature>
<dbReference type="PANTHER" id="PTHR24064">
    <property type="entry name" value="SOLUTE CARRIER FAMILY 22 MEMBER"/>
    <property type="match status" value="1"/>
</dbReference>
<keyword evidence="9" id="KW-1185">Reference proteome</keyword>
<sequence>MSSETEVITDSESSLMTKDSDTMSHTMIPPRPSTTTTAAAVAVAADNMGGHITPATAAVRSVYLAAGIHHHVTSEDFDVLPRRFQAGSAKARISWFGSLCIAGIGMFVEAYVIITTGQLKTIWHASYPTCWDGMNEQECPDSILCCGLFPNTPVDTTTGECAIMNPTQYDVCDATTGAYDPSMLCSEGILNSISYTEFAGLMIGMMSFGFIGDWMGLKNAGVLAALLGVIGVIVMTFMDSTDLNTQFLIYAIFFGVFGMGVGGEYPLTAMSASQHHSETMEEAAMEDDERRKSRCLRDKERTARRGETIGIVFSMQGIGAVVGSFFLIVLIYFSDQSYTECDLPGSDSEGVNPVGLNTVWRSFLFIGLIFHTMVLLYRWLILEENEEGIKKLKQRKAKREKKLTLRAIFDFYGTRVVGTAGCWFLWDVAFYGLKLFSGPIFDAINPEGGLLVNNGFLLLNNLLALIGYYGCSMIIDNPKVGRMKVQLVFFILVSIVFLILSFLFTSLPPGILITLYFLSSILGQFVNVTTYVMAAETYPSELRGTLHGLSAFTGKAGALIATIVFGYCSTETIFLICGISGLIGSVLTLLFSADMTHVSFAEHDAQLELFLEGRLDQYKGKLNEPKHLSLFERMTGKHGEYDPNWAGKFVTKERELFDNSVGERVEEESELNDGCSH</sequence>
<evidence type="ECO:0000259" key="7">
    <source>
        <dbReference type="PROSITE" id="PS50850"/>
    </source>
</evidence>
<feature type="region of interest" description="Disordered" evidence="5">
    <location>
        <begin position="1"/>
        <end position="33"/>
    </location>
</feature>
<keyword evidence="3 6" id="KW-1133">Transmembrane helix</keyword>
<name>A0A1E7FI71_9STRA</name>
<keyword evidence="4 6" id="KW-0472">Membrane</keyword>
<dbReference type="InParanoid" id="A0A1E7FI71"/>
<dbReference type="OrthoDB" id="433512at2759"/>
<dbReference type="EMBL" id="KV784357">
    <property type="protein sequence ID" value="OEU17824.1"/>
    <property type="molecule type" value="Genomic_DNA"/>
</dbReference>
<dbReference type="InterPro" id="IPR036259">
    <property type="entry name" value="MFS_trans_sf"/>
</dbReference>
<feature type="transmembrane region" description="Helical" evidence="6">
    <location>
        <begin position="222"/>
        <end position="241"/>
    </location>
</feature>
<feature type="transmembrane region" description="Helical" evidence="6">
    <location>
        <begin position="546"/>
        <end position="567"/>
    </location>
</feature>
<evidence type="ECO:0000256" key="2">
    <source>
        <dbReference type="ARBA" id="ARBA00022692"/>
    </source>
</evidence>
<feature type="transmembrane region" description="Helical" evidence="6">
    <location>
        <begin position="93"/>
        <end position="114"/>
    </location>
</feature>
<accession>A0A1E7FI71</accession>
<gene>
    <name evidence="8" type="ORF">FRACYDRAFT_238253</name>
</gene>
<keyword evidence="2 6" id="KW-0812">Transmembrane</keyword>
<dbReference type="Gene3D" id="1.20.1250.20">
    <property type="entry name" value="MFS general substrate transporter like domains"/>
    <property type="match status" value="1"/>
</dbReference>
<feature type="transmembrane region" description="Helical" evidence="6">
    <location>
        <begin position="573"/>
        <end position="593"/>
    </location>
</feature>
<feature type="domain" description="Major facilitator superfamily (MFS) profile" evidence="7">
    <location>
        <begin position="98"/>
        <end position="596"/>
    </location>
</feature>
<dbReference type="GO" id="GO:0022857">
    <property type="term" value="F:transmembrane transporter activity"/>
    <property type="evidence" value="ECO:0007669"/>
    <property type="project" value="InterPro"/>
</dbReference>